<name>A0ABW9ADS5_9BURK</name>
<evidence type="ECO:0000313" key="2">
    <source>
        <dbReference type="EMBL" id="MFL9926045.1"/>
    </source>
</evidence>
<feature type="region of interest" description="Disordered" evidence="1">
    <location>
        <begin position="79"/>
        <end position="103"/>
    </location>
</feature>
<accession>A0ABW9ADS5</accession>
<gene>
    <name evidence="2" type="ORF">PQR62_17350</name>
</gene>
<dbReference type="EMBL" id="JAQQFM010000007">
    <property type="protein sequence ID" value="MFL9926045.1"/>
    <property type="molecule type" value="Genomic_DNA"/>
</dbReference>
<dbReference type="Proteomes" id="UP001629246">
    <property type="component" value="Unassembled WGS sequence"/>
</dbReference>
<organism evidence="2 3">
    <name type="scientific">Herbaspirillum lusitanum</name>
    <dbReference type="NCBI Taxonomy" id="213312"/>
    <lineage>
        <taxon>Bacteria</taxon>
        <taxon>Pseudomonadati</taxon>
        <taxon>Pseudomonadota</taxon>
        <taxon>Betaproteobacteria</taxon>
        <taxon>Burkholderiales</taxon>
        <taxon>Oxalobacteraceae</taxon>
        <taxon>Herbaspirillum</taxon>
    </lineage>
</organism>
<reference evidence="2 3" key="1">
    <citation type="journal article" date="2024" name="Chem. Sci.">
        <title>Discovery of megapolipeptins by genome mining of a Burkholderiales bacteria collection.</title>
        <authorList>
            <person name="Paulo B.S."/>
            <person name="Recchia M.J.J."/>
            <person name="Lee S."/>
            <person name="Fergusson C.H."/>
            <person name="Romanowski S.B."/>
            <person name="Hernandez A."/>
            <person name="Krull N."/>
            <person name="Liu D.Y."/>
            <person name="Cavanagh H."/>
            <person name="Bos A."/>
            <person name="Gray C.A."/>
            <person name="Murphy B.T."/>
            <person name="Linington R.G."/>
            <person name="Eustaquio A.S."/>
        </authorList>
    </citation>
    <scope>NUCLEOTIDE SEQUENCE [LARGE SCALE GENOMIC DNA]</scope>
    <source>
        <strain evidence="2 3">RL21-008-BIB-A</strain>
    </source>
</reference>
<dbReference type="RefSeq" id="WP_408159243.1">
    <property type="nucleotide sequence ID" value="NZ_JAQQFM010000007.1"/>
</dbReference>
<proteinExistence type="predicted"/>
<comment type="caution">
    <text evidence="2">The sequence shown here is derived from an EMBL/GenBank/DDBJ whole genome shotgun (WGS) entry which is preliminary data.</text>
</comment>
<protein>
    <submittedName>
        <fullName evidence="2">Uncharacterized protein</fullName>
    </submittedName>
</protein>
<sequence length="103" mass="11622">MEWSAWQYRGIPEIQLSWHFLQQRRVDGGIAELRIGSPGVDSKRRVSALKVGTILPTRVLAEAGSKTISMEIVSNRRNSRLARRKKNSQGGMPFSQELNGIFL</sequence>
<evidence type="ECO:0000313" key="3">
    <source>
        <dbReference type="Proteomes" id="UP001629246"/>
    </source>
</evidence>
<evidence type="ECO:0000256" key="1">
    <source>
        <dbReference type="SAM" id="MobiDB-lite"/>
    </source>
</evidence>
<keyword evidence="3" id="KW-1185">Reference proteome</keyword>